<sequence length="219" mass="24252">MALVQLAIPNTTPTLTLETYKHLKGTLNICYKHEIWDAFKGIMPAGFFKGSITGLADFCSLALHVARKSHSDGAAATNDLLTRAWGMGLLKGKDVKFPDATPADTTDKDEARDWQQESVHVAAGQQQDGQTDTRDSEAASGLQANDDKRHSPYVFETFLPVRLALRSIKAARATLQRRIAEMELRAADLRLEWANEDVEQAHSGDYEVRPGRFQQLQSA</sequence>
<keyword evidence="4" id="KW-1185">Reference proteome</keyword>
<evidence type="ECO:0000313" key="4">
    <source>
        <dbReference type="Proteomes" id="UP001485043"/>
    </source>
</evidence>
<gene>
    <name evidence="3" type="ORF">WJX84_007221</name>
</gene>
<dbReference type="AlphaFoldDB" id="A0AAW1SZZ4"/>
<feature type="region of interest" description="Disordered" evidence="2">
    <location>
        <begin position="98"/>
        <end position="146"/>
    </location>
</feature>
<name>A0AAW1SZZ4_9CHLO</name>
<feature type="coiled-coil region" evidence="1">
    <location>
        <begin position="165"/>
        <end position="192"/>
    </location>
</feature>
<dbReference type="EMBL" id="JALJOV010000655">
    <property type="protein sequence ID" value="KAK9862100.1"/>
    <property type="molecule type" value="Genomic_DNA"/>
</dbReference>
<evidence type="ECO:0000313" key="3">
    <source>
        <dbReference type="EMBL" id="KAK9862100.1"/>
    </source>
</evidence>
<proteinExistence type="predicted"/>
<organism evidence="3 4">
    <name type="scientific">Apatococcus fuscideae</name>
    <dbReference type="NCBI Taxonomy" id="2026836"/>
    <lineage>
        <taxon>Eukaryota</taxon>
        <taxon>Viridiplantae</taxon>
        <taxon>Chlorophyta</taxon>
        <taxon>core chlorophytes</taxon>
        <taxon>Trebouxiophyceae</taxon>
        <taxon>Chlorellales</taxon>
        <taxon>Chlorellaceae</taxon>
        <taxon>Apatococcus</taxon>
    </lineage>
</organism>
<keyword evidence="1" id="KW-0175">Coiled coil</keyword>
<feature type="compositionally biased region" description="Basic and acidic residues" evidence="2">
    <location>
        <begin position="105"/>
        <end position="115"/>
    </location>
</feature>
<protein>
    <submittedName>
        <fullName evidence="3">Uncharacterized protein</fullName>
    </submittedName>
</protein>
<evidence type="ECO:0000256" key="2">
    <source>
        <dbReference type="SAM" id="MobiDB-lite"/>
    </source>
</evidence>
<evidence type="ECO:0000256" key="1">
    <source>
        <dbReference type="SAM" id="Coils"/>
    </source>
</evidence>
<comment type="caution">
    <text evidence="3">The sequence shown here is derived from an EMBL/GenBank/DDBJ whole genome shotgun (WGS) entry which is preliminary data.</text>
</comment>
<reference evidence="3 4" key="1">
    <citation type="journal article" date="2024" name="Nat. Commun.">
        <title>Phylogenomics reveals the evolutionary origins of lichenization in chlorophyte algae.</title>
        <authorList>
            <person name="Puginier C."/>
            <person name="Libourel C."/>
            <person name="Otte J."/>
            <person name="Skaloud P."/>
            <person name="Haon M."/>
            <person name="Grisel S."/>
            <person name="Petersen M."/>
            <person name="Berrin J.G."/>
            <person name="Delaux P.M."/>
            <person name="Dal Grande F."/>
            <person name="Keller J."/>
        </authorList>
    </citation>
    <scope>NUCLEOTIDE SEQUENCE [LARGE SCALE GENOMIC DNA]</scope>
    <source>
        <strain evidence="3 4">SAG 2523</strain>
    </source>
</reference>
<dbReference type="Proteomes" id="UP001485043">
    <property type="component" value="Unassembled WGS sequence"/>
</dbReference>
<accession>A0AAW1SZZ4</accession>